<organism evidence="1 2">
    <name type="scientific">Dactylosporangium matsuzakiense</name>
    <dbReference type="NCBI Taxonomy" id="53360"/>
    <lineage>
        <taxon>Bacteria</taxon>
        <taxon>Bacillati</taxon>
        <taxon>Actinomycetota</taxon>
        <taxon>Actinomycetes</taxon>
        <taxon>Micromonosporales</taxon>
        <taxon>Micromonosporaceae</taxon>
        <taxon>Dactylosporangium</taxon>
    </lineage>
</organism>
<dbReference type="RefSeq" id="WP_223094575.1">
    <property type="nucleotide sequence ID" value="NZ_BAAAXA010000001.1"/>
</dbReference>
<sequence length="223" mass="23965">MYINRVERRTFDDDCEFLRAPHHRAAIGTYLADMVRPHGLPLDEDLLATGAGQSYGEMGAALIGAAVGPDEPVDLLVLAFDVPDVRPGRAAATYLSHVCPGNPRSFAVCDQGVAAPFTALRLIRSYIGSGTCRRALLLILEQSTVHYPAPVTARNAGVALVCSAQPGPVRVGEIRVHTDAAGDPDGRPLTAGWWELPATIERYDPALRYRCTATFATGASRER</sequence>
<dbReference type="AlphaFoldDB" id="A0A9W6KUU2"/>
<dbReference type="GO" id="GO:0016746">
    <property type="term" value="F:acyltransferase activity"/>
    <property type="evidence" value="ECO:0007669"/>
    <property type="project" value="InterPro"/>
</dbReference>
<reference evidence="1" key="1">
    <citation type="journal article" date="2014" name="Int. J. Syst. Evol. Microbiol.">
        <title>Complete genome sequence of Corynebacterium casei LMG S-19264T (=DSM 44701T), isolated from a smear-ripened cheese.</title>
        <authorList>
            <consortium name="US DOE Joint Genome Institute (JGI-PGF)"/>
            <person name="Walter F."/>
            <person name="Albersmeier A."/>
            <person name="Kalinowski J."/>
            <person name="Ruckert C."/>
        </authorList>
    </citation>
    <scope>NUCLEOTIDE SEQUENCE</scope>
    <source>
        <strain evidence="1">VKM Ac-1321</strain>
    </source>
</reference>
<proteinExistence type="predicted"/>
<dbReference type="InterPro" id="IPR016039">
    <property type="entry name" value="Thiolase-like"/>
</dbReference>
<reference evidence="1" key="2">
    <citation type="submission" date="2023-01" db="EMBL/GenBank/DDBJ databases">
        <authorList>
            <person name="Sun Q."/>
            <person name="Evtushenko L."/>
        </authorList>
    </citation>
    <scope>NUCLEOTIDE SEQUENCE</scope>
    <source>
        <strain evidence="1">VKM Ac-1321</strain>
    </source>
</reference>
<dbReference type="EMBL" id="BSFP01000103">
    <property type="protein sequence ID" value="GLL07605.1"/>
    <property type="molecule type" value="Genomic_DNA"/>
</dbReference>
<dbReference type="Proteomes" id="UP001143480">
    <property type="component" value="Unassembled WGS sequence"/>
</dbReference>
<keyword evidence="2" id="KW-1185">Reference proteome</keyword>
<name>A0A9W6KUU2_9ACTN</name>
<protein>
    <submittedName>
        <fullName evidence="1">Uncharacterized protein</fullName>
    </submittedName>
</protein>
<dbReference type="SUPFAM" id="SSF53901">
    <property type="entry name" value="Thiolase-like"/>
    <property type="match status" value="1"/>
</dbReference>
<gene>
    <name evidence="1" type="ORF">GCM10017581_093590</name>
</gene>
<evidence type="ECO:0000313" key="2">
    <source>
        <dbReference type="Proteomes" id="UP001143480"/>
    </source>
</evidence>
<evidence type="ECO:0000313" key="1">
    <source>
        <dbReference type="EMBL" id="GLL07605.1"/>
    </source>
</evidence>
<accession>A0A9W6KUU2</accession>
<comment type="caution">
    <text evidence="1">The sequence shown here is derived from an EMBL/GenBank/DDBJ whole genome shotgun (WGS) entry which is preliminary data.</text>
</comment>